<dbReference type="Proteomes" id="UP000185568">
    <property type="component" value="Unassembled WGS sequence"/>
</dbReference>
<evidence type="ECO:0000313" key="3">
    <source>
        <dbReference type="EMBL" id="OLN21775.1"/>
    </source>
</evidence>
<organism evidence="3 4">
    <name type="scientific">Domibacillus antri</name>
    <dbReference type="NCBI Taxonomy" id="1714264"/>
    <lineage>
        <taxon>Bacteria</taxon>
        <taxon>Bacillati</taxon>
        <taxon>Bacillota</taxon>
        <taxon>Bacilli</taxon>
        <taxon>Bacillales</taxon>
        <taxon>Bacillaceae</taxon>
        <taxon>Domibacillus</taxon>
    </lineage>
</organism>
<dbReference type="SUPFAM" id="SSF89447">
    <property type="entry name" value="AbrB/MazE/MraZ-like"/>
    <property type="match status" value="1"/>
</dbReference>
<dbReference type="NCBIfam" id="TIGR01439">
    <property type="entry name" value="lp_hng_hel_AbrB"/>
    <property type="match status" value="1"/>
</dbReference>
<gene>
    <name evidence="3" type="ORF">BTO30_13035</name>
</gene>
<evidence type="ECO:0000256" key="1">
    <source>
        <dbReference type="PROSITE-ProRule" id="PRU01076"/>
    </source>
</evidence>
<keyword evidence="1" id="KW-0238">DNA-binding</keyword>
<dbReference type="RefSeq" id="WP_075399158.1">
    <property type="nucleotide sequence ID" value="NZ_MSDU01000031.1"/>
</dbReference>
<sequence length="76" mass="8633">MEIAKLTSKGQITIPKHIRTVLNVQEGDRLAFIEEDGLVIMTKANLQKLHDLQDILTDEAFKSLIHKAKIHLDSKE</sequence>
<dbReference type="OrthoDB" id="9811597at2"/>
<comment type="caution">
    <text evidence="3">The sequence shown here is derived from an EMBL/GenBank/DDBJ whole genome shotgun (WGS) entry which is preliminary data.</text>
</comment>
<feature type="domain" description="SpoVT-AbrB" evidence="2">
    <location>
        <begin position="1"/>
        <end position="46"/>
    </location>
</feature>
<protein>
    <submittedName>
        <fullName evidence="3">AbrB family transcriptional regulator</fullName>
    </submittedName>
</protein>
<accession>A0A1Q8Q3A1</accession>
<dbReference type="PROSITE" id="PS51740">
    <property type="entry name" value="SPOVT_ABRB"/>
    <property type="match status" value="1"/>
</dbReference>
<dbReference type="AlphaFoldDB" id="A0A1Q8Q3A1"/>
<dbReference type="GO" id="GO:0003677">
    <property type="term" value="F:DNA binding"/>
    <property type="evidence" value="ECO:0007669"/>
    <property type="project" value="UniProtKB-UniRule"/>
</dbReference>
<dbReference type="InterPro" id="IPR037914">
    <property type="entry name" value="SpoVT-AbrB_sf"/>
</dbReference>
<dbReference type="Gene3D" id="2.10.260.10">
    <property type="match status" value="1"/>
</dbReference>
<name>A0A1Q8Q3A1_9BACI</name>
<evidence type="ECO:0000259" key="2">
    <source>
        <dbReference type="PROSITE" id="PS51740"/>
    </source>
</evidence>
<dbReference type="EMBL" id="MSDU01000031">
    <property type="protein sequence ID" value="OLN21775.1"/>
    <property type="molecule type" value="Genomic_DNA"/>
</dbReference>
<keyword evidence="4" id="KW-1185">Reference proteome</keyword>
<dbReference type="SMART" id="SM00966">
    <property type="entry name" value="SpoVT_AbrB"/>
    <property type="match status" value="1"/>
</dbReference>
<proteinExistence type="predicted"/>
<reference evidence="3 4" key="1">
    <citation type="submission" date="2016-12" db="EMBL/GenBank/DDBJ databases">
        <title>Domibacillus antri genome sequencing.</title>
        <authorList>
            <person name="Verma A."/>
            <person name="Krishnamurthi S."/>
        </authorList>
    </citation>
    <scope>NUCLEOTIDE SEQUENCE [LARGE SCALE GENOMIC DNA]</scope>
    <source>
        <strain evidence="3 4">XD80</strain>
    </source>
</reference>
<dbReference type="InterPro" id="IPR007159">
    <property type="entry name" value="SpoVT-AbrB_dom"/>
</dbReference>
<dbReference type="STRING" id="1714264.BTO30_13035"/>
<evidence type="ECO:0000313" key="4">
    <source>
        <dbReference type="Proteomes" id="UP000185568"/>
    </source>
</evidence>
<dbReference type="Pfam" id="PF04014">
    <property type="entry name" value="MazE_antitoxin"/>
    <property type="match status" value="1"/>
</dbReference>